<name>A0A9P0D2K7_9CUCU</name>
<dbReference type="OrthoDB" id="6774337at2759"/>
<dbReference type="Pfam" id="PF25273">
    <property type="entry name" value="DUF7869"/>
    <property type="match status" value="1"/>
</dbReference>
<evidence type="ECO:0000259" key="1">
    <source>
        <dbReference type="Pfam" id="PF25273"/>
    </source>
</evidence>
<reference evidence="2" key="1">
    <citation type="submission" date="2022-01" db="EMBL/GenBank/DDBJ databases">
        <authorList>
            <person name="King R."/>
        </authorList>
    </citation>
    <scope>NUCLEOTIDE SEQUENCE</scope>
</reference>
<dbReference type="PANTHER" id="PTHR34415">
    <property type="entry name" value="INTEGRASE CATALYTIC DOMAIN-CONTAINING PROTEIN"/>
    <property type="match status" value="1"/>
</dbReference>
<dbReference type="Proteomes" id="UP001153636">
    <property type="component" value="Chromosome 5"/>
</dbReference>
<organism evidence="2 3">
    <name type="scientific">Psylliodes chrysocephalus</name>
    <dbReference type="NCBI Taxonomy" id="3402493"/>
    <lineage>
        <taxon>Eukaryota</taxon>
        <taxon>Metazoa</taxon>
        <taxon>Ecdysozoa</taxon>
        <taxon>Arthropoda</taxon>
        <taxon>Hexapoda</taxon>
        <taxon>Insecta</taxon>
        <taxon>Pterygota</taxon>
        <taxon>Neoptera</taxon>
        <taxon>Endopterygota</taxon>
        <taxon>Coleoptera</taxon>
        <taxon>Polyphaga</taxon>
        <taxon>Cucujiformia</taxon>
        <taxon>Chrysomeloidea</taxon>
        <taxon>Chrysomelidae</taxon>
        <taxon>Galerucinae</taxon>
        <taxon>Alticini</taxon>
        <taxon>Psylliodes</taxon>
    </lineage>
</organism>
<feature type="domain" description="DUF7869" evidence="1">
    <location>
        <begin position="43"/>
        <end position="133"/>
    </location>
</feature>
<proteinExistence type="predicted"/>
<evidence type="ECO:0000313" key="3">
    <source>
        <dbReference type="Proteomes" id="UP001153636"/>
    </source>
</evidence>
<evidence type="ECO:0000313" key="2">
    <source>
        <dbReference type="EMBL" id="CAH1111000.1"/>
    </source>
</evidence>
<keyword evidence="3" id="KW-1185">Reference proteome</keyword>
<gene>
    <name evidence="2" type="ORF">PSYICH_LOCUS11201</name>
</gene>
<protein>
    <recommendedName>
        <fullName evidence="1">DUF7869 domain-containing protein</fullName>
    </recommendedName>
</protein>
<dbReference type="EMBL" id="OV651817">
    <property type="protein sequence ID" value="CAH1111000.1"/>
    <property type="molecule type" value="Genomic_DNA"/>
</dbReference>
<dbReference type="InterPro" id="IPR057191">
    <property type="entry name" value="DUF7869"/>
</dbReference>
<sequence>MPLLVSSNRDVFYKIQLWLFNFCVHVGSIKKSYFYVYDETVGGKGQNEVASLLLYFVNTYLSSEVTDLYIFSGNCSSQNKNYMLLQFFYTLVDTGRFTKIHHRYPEPGHSFLLGDRSFGLIELQKKKHDKMYLPRDYINIIQGSSKHFLVKR</sequence>
<dbReference type="AlphaFoldDB" id="A0A9P0D2K7"/>
<dbReference type="PANTHER" id="PTHR34415:SF1">
    <property type="entry name" value="INTEGRASE CATALYTIC DOMAIN-CONTAINING PROTEIN"/>
    <property type="match status" value="1"/>
</dbReference>
<accession>A0A9P0D2K7</accession>